<gene>
    <name evidence="2" type="ORF">METZ01_LOCUS497091</name>
</gene>
<feature type="compositionally biased region" description="Basic and acidic residues" evidence="1">
    <location>
        <begin position="53"/>
        <end position="70"/>
    </location>
</feature>
<sequence length="82" mass="9768">AIKKVIKKFFPKLRKKKKSELSYAERGKISKIVQRKAKLITRMAKKLRIVVKKRDVERRKKMSQKDDTPKKSKKMLQRATIT</sequence>
<protein>
    <submittedName>
        <fullName evidence="2">Uncharacterized protein</fullName>
    </submittedName>
</protein>
<dbReference type="EMBL" id="UINC01217583">
    <property type="protein sequence ID" value="SVE44237.1"/>
    <property type="molecule type" value="Genomic_DNA"/>
</dbReference>
<evidence type="ECO:0000313" key="2">
    <source>
        <dbReference type="EMBL" id="SVE44237.1"/>
    </source>
</evidence>
<reference evidence="2" key="1">
    <citation type="submission" date="2018-05" db="EMBL/GenBank/DDBJ databases">
        <authorList>
            <person name="Lanie J.A."/>
            <person name="Ng W.-L."/>
            <person name="Kazmierczak K.M."/>
            <person name="Andrzejewski T.M."/>
            <person name="Davidsen T.M."/>
            <person name="Wayne K.J."/>
            <person name="Tettelin H."/>
            <person name="Glass J.I."/>
            <person name="Rusch D."/>
            <person name="Podicherti R."/>
            <person name="Tsui H.-C.T."/>
            <person name="Winkler M.E."/>
        </authorList>
    </citation>
    <scope>NUCLEOTIDE SEQUENCE</scope>
</reference>
<feature type="region of interest" description="Disordered" evidence="1">
    <location>
        <begin position="53"/>
        <end position="82"/>
    </location>
</feature>
<organism evidence="2">
    <name type="scientific">marine metagenome</name>
    <dbReference type="NCBI Taxonomy" id="408172"/>
    <lineage>
        <taxon>unclassified sequences</taxon>
        <taxon>metagenomes</taxon>
        <taxon>ecological metagenomes</taxon>
    </lineage>
</organism>
<accession>A0A383DIC2</accession>
<dbReference type="AlphaFoldDB" id="A0A383DIC2"/>
<feature type="non-terminal residue" evidence="2">
    <location>
        <position position="1"/>
    </location>
</feature>
<evidence type="ECO:0000256" key="1">
    <source>
        <dbReference type="SAM" id="MobiDB-lite"/>
    </source>
</evidence>
<proteinExistence type="predicted"/>
<name>A0A383DIC2_9ZZZZ</name>